<dbReference type="AlphaFoldDB" id="A0ABD2BHG8"/>
<name>A0ABD2BHG8_VESSQ</name>
<reference evidence="1 2" key="1">
    <citation type="journal article" date="2024" name="Ann. Entomol. Soc. Am.">
        <title>Genomic analyses of the southern and eastern yellowjacket wasps (Hymenoptera: Vespidae) reveal evolutionary signatures of social life.</title>
        <authorList>
            <person name="Catto M.A."/>
            <person name="Caine P.B."/>
            <person name="Orr S.E."/>
            <person name="Hunt B.G."/>
            <person name="Goodisman M.A.D."/>
        </authorList>
    </citation>
    <scope>NUCLEOTIDE SEQUENCE [LARGE SCALE GENOMIC DNA]</scope>
    <source>
        <strain evidence="1">233</strain>
        <tissue evidence="1">Head and thorax</tissue>
    </source>
</reference>
<proteinExistence type="predicted"/>
<accession>A0ABD2BHG8</accession>
<protein>
    <recommendedName>
        <fullName evidence="3">Secreted protein</fullName>
    </recommendedName>
</protein>
<comment type="caution">
    <text evidence="1">The sequence shown here is derived from an EMBL/GenBank/DDBJ whole genome shotgun (WGS) entry which is preliminary data.</text>
</comment>
<dbReference type="Proteomes" id="UP001607302">
    <property type="component" value="Unassembled WGS sequence"/>
</dbReference>
<evidence type="ECO:0008006" key="3">
    <source>
        <dbReference type="Google" id="ProtNLM"/>
    </source>
</evidence>
<dbReference type="EMBL" id="JAUDFV010000089">
    <property type="protein sequence ID" value="KAL2732204.1"/>
    <property type="molecule type" value="Genomic_DNA"/>
</dbReference>
<organism evidence="1 2">
    <name type="scientific">Vespula squamosa</name>
    <name type="common">Southern yellow jacket</name>
    <name type="synonym">Wasp</name>
    <dbReference type="NCBI Taxonomy" id="30214"/>
    <lineage>
        <taxon>Eukaryota</taxon>
        <taxon>Metazoa</taxon>
        <taxon>Ecdysozoa</taxon>
        <taxon>Arthropoda</taxon>
        <taxon>Hexapoda</taxon>
        <taxon>Insecta</taxon>
        <taxon>Pterygota</taxon>
        <taxon>Neoptera</taxon>
        <taxon>Endopterygota</taxon>
        <taxon>Hymenoptera</taxon>
        <taxon>Apocrita</taxon>
        <taxon>Aculeata</taxon>
        <taxon>Vespoidea</taxon>
        <taxon>Vespidae</taxon>
        <taxon>Vespinae</taxon>
        <taxon>Vespula</taxon>
    </lineage>
</organism>
<evidence type="ECO:0000313" key="1">
    <source>
        <dbReference type="EMBL" id="KAL2732204.1"/>
    </source>
</evidence>
<evidence type="ECO:0000313" key="2">
    <source>
        <dbReference type="Proteomes" id="UP001607302"/>
    </source>
</evidence>
<gene>
    <name evidence="1" type="ORF">V1478_004274</name>
</gene>
<keyword evidence="2" id="KW-1185">Reference proteome</keyword>
<sequence length="153" mass="17675">MTIIALLVANCSCSFLFLIFCFSFFVSLLSPAELVMRQNTPLSIFLLNHLDTLGPILVLKIQTLGIDSLANRMLFLQRYTLGSEFCELRSLLSPRFYTTLLNRKIVILYCLFQGYQHPENDSVERTAARLFWILAIGSSRLYFRISRFNGFDR</sequence>